<accession>A0A9N9ZNN8</accession>
<comment type="caution">
    <text evidence="1">The sequence shown here is derived from an EMBL/GenBank/DDBJ whole genome shotgun (WGS) entry which is preliminary data.</text>
</comment>
<dbReference type="AlphaFoldDB" id="A0A9N9ZNN8"/>
<sequence>MHAAPAKIATYLLALDNRTIVVTQPRADKGSFVIHVTGSWIWIWIWIRMDVSVLHIQERPQRGLAAEFQKEATLHQIQVAGIEIEGPFFYFVTKVRWSGS</sequence>
<dbReference type="EMBL" id="CABFOC020000091">
    <property type="protein sequence ID" value="CAH0058766.1"/>
    <property type="molecule type" value="Genomic_DNA"/>
</dbReference>
<gene>
    <name evidence="1" type="ORF">CSOL1703_00007790</name>
</gene>
<dbReference type="Proteomes" id="UP000775872">
    <property type="component" value="Unassembled WGS sequence"/>
</dbReference>
<evidence type="ECO:0000313" key="2">
    <source>
        <dbReference type="Proteomes" id="UP000775872"/>
    </source>
</evidence>
<name>A0A9N9ZNN8_9HYPO</name>
<evidence type="ECO:0000313" key="1">
    <source>
        <dbReference type="EMBL" id="CAH0058766.1"/>
    </source>
</evidence>
<organism evidence="1 2">
    <name type="scientific">Clonostachys solani</name>
    <dbReference type="NCBI Taxonomy" id="160281"/>
    <lineage>
        <taxon>Eukaryota</taxon>
        <taxon>Fungi</taxon>
        <taxon>Dikarya</taxon>
        <taxon>Ascomycota</taxon>
        <taxon>Pezizomycotina</taxon>
        <taxon>Sordariomycetes</taxon>
        <taxon>Hypocreomycetidae</taxon>
        <taxon>Hypocreales</taxon>
        <taxon>Bionectriaceae</taxon>
        <taxon>Clonostachys</taxon>
    </lineage>
</organism>
<proteinExistence type="predicted"/>
<keyword evidence="2" id="KW-1185">Reference proteome</keyword>
<reference evidence="1" key="1">
    <citation type="submission" date="2021-10" db="EMBL/GenBank/DDBJ databases">
        <authorList>
            <person name="Piombo E."/>
        </authorList>
    </citation>
    <scope>NUCLEOTIDE SEQUENCE</scope>
</reference>
<protein>
    <submittedName>
        <fullName evidence="1">Uncharacterized protein</fullName>
    </submittedName>
</protein>